<proteinExistence type="predicted"/>
<dbReference type="CDD" id="cd08497">
    <property type="entry name" value="MbnE-like"/>
    <property type="match status" value="1"/>
</dbReference>
<dbReference type="PIRSF" id="PIRSF002741">
    <property type="entry name" value="MppA"/>
    <property type="match status" value="1"/>
</dbReference>
<dbReference type="Proteomes" id="UP001238163">
    <property type="component" value="Unassembled WGS sequence"/>
</dbReference>
<feature type="signal peptide" evidence="2">
    <location>
        <begin position="1"/>
        <end position="18"/>
    </location>
</feature>
<dbReference type="GO" id="GO:0030288">
    <property type="term" value="C:outer membrane-bounded periplasmic space"/>
    <property type="evidence" value="ECO:0007669"/>
    <property type="project" value="TreeGrafter"/>
</dbReference>
<dbReference type="PANTHER" id="PTHR30290:SF64">
    <property type="entry name" value="ABC TRANSPORTER PERIPLASMIC BINDING PROTEIN"/>
    <property type="match status" value="1"/>
</dbReference>
<dbReference type="GO" id="GO:1904680">
    <property type="term" value="F:peptide transmembrane transporter activity"/>
    <property type="evidence" value="ECO:0007669"/>
    <property type="project" value="TreeGrafter"/>
</dbReference>
<name>A0AAE3VG42_9BACT</name>
<dbReference type="GO" id="GO:0015833">
    <property type="term" value="P:peptide transport"/>
    <property type="evidence" value="ECO:0007669"/>
    <property type="project" value="TreeGrafter"/>
</dbReference>
<dbReference type="GO" id="GO:0043190">
    <property type="term" value="C:ATP-binding cassette (ABC) transporter complex"/>
    <property type="evidence" value="ECO:0007669"/>
    <property type="project" value="InterPro"/>
</dbReference>
<accession>A0AAE3VG42</accession>
<gene>
    <name evidence="4" type="ORF">J3R75_002011</name>
</gene>
<comment type="caution">
    <text evidence="4">The sequence shown here is derived from an EMBL/GenBank/DDBJ whole genome shotgun (WGS) entry which is preliminary data.</text>
</comment>
<feature type="chain" id="PRO_5042244812" evidence="2">
    <location>
        <begin position="19"/>
        <end position="585"/>
    </location>
</feature>
<evidence type="ECO:0000313" key="5">
    <source>
        <dbReference type="Proteomes" id="UP001238163"/>
    </source>
</evidence>
<feature type="domain" description="Solute-binding protein family 5" evidence="3">
    <location>
        <begin position="90"/>
        <end position="463"/>
    </location>
</feature>
<evidence type="ECO:0000256" key="1">
    <source>
        <dbReference type="ARBA" id="ARBA00022729"/>
    </source>
</evidence>
<evidence type="ECO:0000313" key="4">
    <source>
        <dbReference type="EMBL" id="MDQ0289904.1"/>
    </source>
</evidence>
<reference evidence="4" key="1">
    <citation type="submission" date="2023-07" db="EMBL/GenBank/DDBJ databases">
        <title>Genomic Encyclopedia of Type Strains, Phase IV (KMG-IV): sequencing the most valuable type-strain genomes for metagenomic binning, comparative biology and taxonomic classification.</title>
        <authorList>
            <person name="Goeker M."/>
        </authorList>
    </citation>
    <scope>NUCLEOTIDE SEQUENCE</scope>
    <source>
        <strain evidence="4">DSM 24202</strain>
    </source>
</reference>
<dbReference type="SUPFAM" id="SSF53850">
    <property type="entry name" value="Periplasmic binding protein-like II"/>
    <property type="match status" value="1"/>
</dbReference>
<dbReference type="Gene3D" id="3.40.190.10">
    <property type="entry name" value="Periplasmic binding protein-like II"/>
    <property type="match status" value="2"/>
</dbReference>
<sequence>MRHFTLAFFAALTAALCADQFFPVNSSTQRPDPVASPYAVPGGSITEYLGPSPKSLNYYLDNNMMSAKVFDALFESLVGMDADTLEYDRAIAKKWSISDDKLTFTFWIDENARWSDGKPITAEDVVWTYQTVLDPKNLTGPHKLSLERLHAPEIVDNGTAVRFRAKEVHWQNLGAAGGFSILPKHVFAGKDFNQLNFDFPVVSGPYRVKEIREGFHLVLERRHDWWRRQWPAHQGIHNFQEIKYRFFEDRNNAFEAFVKGEIDVFAVYTASQWHQIETKISAIRNNWIVKQAIHNSRPVGFQGFAMNMRRPPFDDVRVRKAMALLLDRETMNQTMMYNQYFLHRSYWEDLYDDQHPCPNQLVPYDKQAARALLAEAGWAANPATGILEKNAQPLQFTFLNRDEVSNKFLAVFDAALKDVGIKMTVQNKDWSAWAKDMDAFSFDMTWAAWGAGLFKNPEGMWASKEADRPAGSNITGFKNNDVDAIIDKQKNIFNVQERHELCRQLDAIVFNQHPYALLWNINYTRLLYWNKFGTPPTVLGKYSDESTAYWWYDEDADAELKDAMNNNRPLPKPPADVWFNKAIAK</sequence>
<evidence type="ECO:0000259" key="3">
    <source>
        <dbReference type="Pfam" id="PF00496"/>
    </source>
</evidence>
<dbReference type="Gene3D" id="3.10.105.10">
    <property type="entry name" value="Dipeptide-binding Protein, Domain 3"/>
    <property type="match status" value="2"/>
</dbReference>
<dbReference type="Pfam" id="PF00496">
    <property type="entry name" value="SBP_bac_5"/>
    <property type="match status" value="1"/>
</dbReference>
<organism evidence="4 5">
    <name type="scientific">Oligosphaera ethanolica</name>
    <dbReference type="NCBI Taxonomy" id="760260"/>
    <lineage>
        <taxon>Bacteria</taxon>
        <taxon>Pseudomonadati</taxon>
        <taxon>Lentisphaerota</taxon>
        <taxon>Oligosphaeria</taxon>
        <taxon>Oligosphaerales</taxon>
        <taxon>Oligosphaeraceae</taxon>
        <taxon>Oligosphaera</taxon>
    </lineage>
</organism>
<protein>
    <submittedName>
        <fullName evidence="4">Microcin C transport system substrate-binding protein</fullName>
    </submittedName>
</protein>
<dbReference type="InterPro" id="IPR030678">
    <property type="entry name" value="Peptide/Ni-bd"/>
</dbReference>
<dbReference type="GO" id="GO:0042884">
    <property type="term" value="P:microcin transport"/>
    <property type="evidence" value="ECO:0007669"/>
    <property type="project" value="TreeGrafter"/>
</dbReference>
<evidence type="ECO:0000256" key="2">
    <source>
        <dbReference type="SAM" id="SignalP"/>
    </source>
</evidence>
<dbReference type="InterPro" id="IPR000914">
    <property type="entry name" value="SBP_5_dom"/>
</dbReference>
<dbReference type="AlphaFoldDB" id="A0AAE3VG42"/>
<keyword evidence="1 2" id="KW-0732">Signal</keyword>
<dbReference type="PANTHER" id="PTHR30290">
    <property type="entry name" value="PERIPLASMIC BINDING COMPONENT OF ABC TRANSPORTER"/>
    <property type="match status" value="1"/>
</dbReference>
<keyword evidence="5" id="KW-1185">Reference proteome</keyword>
<dbReference type="InterPro" id="IPR039424">
    <property type="entry name" value="SBP_5"/>
</dbReference>
<dbReference type="RefSeq" id="WP_307261343.1">
    <property type="nucleotide sequence ID" value="NZ_JAUSVL010000001.1"/>
</dbReference>
<dbReference type="EMBL" id="JAUSVL010000001">
    <property type="protein sequence ID" value="MDQ0289904.1"/>
    <property type="molecule type" value="Genomic_DNA"/>
</dbReference>